<name>A0A392T1V2_9FABA</name>
<organism evidence="1 2">
    <name type="scientific">Trifolium medium</name>
    <dbReference type="NCBI Taxonomy" id="97028"/>
    <lineage>
        <taxon>Eukaryota</taxon>
        <taxon>Viridiplantae</taxon>
        <taxon>Streptophyta</taxon>
        <taxon>Embryophyta</taxon>
        <taxon>Tracheophyta</taxon>
        <taxon>Spermatophyta</taxon>
        <taxon>Magnoliopsida</taxon>
        <taxon>eudicotyledons</taxon>
        <taxon>Gunneridae</taxon>
        <taxon>Pentapetalae</taxon>
        <taxon>rosids</taxon>
        <taxon>fabids</taxon>
        <taxon>Fabales</taxon>
        <taxon>Fabaceae</taxon>
        <taxon>Papilionoideae</taxon>
        <taxon>50 kb inversion clade</taxon>
        <taxon>NPAAA clade</taxon>
        <taxon>Hologalegina</taxon>
        <taxon>IRL clade</taxon>
        <taxon>Trifolieae</taxon>
        <taxon>Trifolium</taxon>
    </lineage>
</organism>
<dbReference type="Proteomes" id="UP000265520">
    <property type="component" value="Unassembled WGS sequence"/>
</dbReference>
<sequence length="26" mass="3256">MEDERIWNCSRQGMYTVRLAYYQLTQ</sequence>
<proteinExistence type="predicted"/>
<dbReference type="EMBL" id="LXQA010479740">
    <property type="protein sequence ID" value="MCI54464.1"/>
    <property type="molecule type" value="Genomic_DNA"/>
</dbReference>
<evidence type="ECO:0000313" key="2">
    <source>
        <dbReference type="Proteomes" id="UP000265520"/>
    </source>
</evidence>
<feature type="non-terminal residue" evidence="1">
    <location>
        <position position="26"/>
    </location>
</feature>
<reference evidence="1 2" key="1">
    <citation type="journal article" date="2018" name="Front. Plant Sci.">
        <title>Red Clover (Trifolium pratense) and Zigzag Clover (T. medium) - A Picture of Genomic Similarities and Differences.</title>
        <authorList>
            <person name="Dluhosova J."/>
            <person name="Istvanek J."/>
            <person name="Nedelnik J."/>
            <person name="Repkova J."/>
        </authorList>
    </citation>
    <scope>NUCLEOTIDE SEQUENCE [LARGE SCALE GENOMIC DNA]</scope>
    <source>
        <strain evidence="2">cv. 10/8</strain>
        <tissue evidence="1">Leaf</tissue>
    </source>
</reference>
<accession>A0A392T1V2</accession>
<evidence type="ECO:0000313" key="1">
    <source>
        <dbReference type="EMBL" id="MCI54464.1"/>
    </source>
</evidence>
<comment type="caution">
    <text evidence="1">The sequence shown here is derived from an EMBL/GenBank/DDBJ whole genome shotgun (WGS) entry which is preliminary data.</text>
</comment>
<protein>
    <submittedName>
        <fullName evidence="1">Uncharacterized protein</fullName>
    </submittedName>
</protein>
<dbReference type="AlphaFoldDB" id="A0A392T1V2"/>
<keyword evidence="2" id="KW-1185">Reference proteome</keyword>